<dbReference type="SUPFAM" id="SSF52540">
    <property type="entry name" value="P-loop containing nucleoside triphosphate hydrolases"/>
    <property type="match status" value="1"/>
</dbReference>
<dbReference type="InterPro" id="IPR001650">
    <property type="entry name" value="Helicase_C-like"/>
</dbReference>
<organism evidence="4 5">
    <name type="scientific">Pseudonocardia nematodicida</name>
    <dbReference type="NCBI Taxonomy" id="1206997"/>
    <lineage>
        <taxon>Bacteria</taxon>
        <taxon>Bacillati</taxon>
        <taxon>Actinomycetota</taxon>
        <taxon>Actinomycetes</taxon>
        <taxon>Pseudonocardiales</taxon>
        <taxon>Pseudonocardiaceae</taxon>
        <taxon>Pseudonocardia</taxon>
    </lineage>
</organism>
<dbReference type="Proteomes" id="UP001494902">
    <property type="component" value="Unassembled WGS sequence"/>
</dbReference>
<dbReference type="SMART" id="SM00490">
    <property type="entry name" value="HELICc"/>
    <property type="match status" value="1"/>
</dbReference>
<evidence type="ECO:0000256" key="2">
    <source>
        <dbReference type="SAM" id="MobiDB-lite"/>
    </source>
</evidence>
<comment type="caution">
    <text evidence="4">The sequence shown here is derived from an EMBL/GenBank/DDBJ whole genome shotgun (WGS) entry which is preliminary data.</text>
</comment>
<keyword evidence="4" id="KW-0547">Nucleotide-binding</keyword>
<dbReference type="InterPro" id="IPR049730">
    <property type="entry name" value="SNF2/RAD54-like_C"/>
</dbReference>
<feature type="domain" description="Helicase C-terminal" evidence="3">
    <location>
        <begin position="194"/>
        <end position="347"/>
    </location>
</feature>
<sequence length="702" mass="77925">MLHRLERTLLDREVTGAQRMEILDELKAMRFGASLLSRPDVPALRELLARDVLMPAEVVAARRYLADLNALSSVITRTRKAEIDDGKAVRQADTLDVTWSDAESVFYDEYVQWCVRRADAIGMPVHFCMQMPLRLASACLQAARAAVLGSAEDWTPRDEDDPDTERPVSTLPPHRELLEAAERLGVEVDSKFDQLRTIVADLVGQGKRTLLFTFSRPTLAYLRERLAGEARIAVLHGGVPHDERNRIMAAFRAGDYDLVLANRVASEGLDFEFCSAVINYDLPWNPMEIEQRIGRIDRIGQPEEKIRIVNFYNDETIDEKILRRVLDRIGVFERAIGALEPIIRAELATLEKVAFSFTLTPEEKEAETDRSLTAIEAQTAEAERLAGAAPDLLVSNDVDVSGLEQDLVRAGRYVGQHELAHLVHDWATTAGSPGARPAGRDRIRLRGNGALAEQVNQVVQRGLRSHNEVRQLVHDLREEGDVELLLDQEEARTGGGTLLTATHPLVLAAVHMPEHRQARFAAVRVSDTEGSAPEGAYTVVLAQADATGDRGSREIWGAAVGLTGREAPAGVVDVLLAGLARGDLQAAHRPVDADDLEGPAEIALELLEQRHGTERERRIQESVALADARKVSLREQLDRKLGVIDRRMQTAAQRGRGGRHLFEGQARRARERHEEALRVLDRTGPPDLRLNPLATCYLEIVR</sequence>
<dbReference type="InterPro" id="IPR027417">
    <property type="entry name" value="P-loop_NTPase"/>
</dbReference>
<keyword evidence="5" id="KW-1185">Reference proteome</keyword>
<keyword evidence="1" id="KW-0378">Hydrolase</keyword>
<keyword evidence="4" id="KW-0347">Helicase</keyword>
<dbReference type="PROSITE" id="PS51194">
    <property type="entry name" value="HELICASE_CTER"/>
    <property type="match status" value="1"/>
</dbReference>
<evidence type="ECO:0000313" key="4">
    <source>
        <dbReference type="EMBL" id="MEQ3553907.1"/>
    </source>
</evidence>
<dbReference type="Pfam" id="PF00271">
    <property type="entry name" value="Helicase_C"/>
    <property type="match status" value="1"/>
</dbReference>
<feature type="region of interest" description="Disordered" evidence="2">
    <location>
        <begin position="151"/>
        <end position="171"/>
    </location>
</feature>
<protein>
    <submittedName>
        <fullName evidence="4">Helicase-related protein</fullName>
    </submittedName>
</protein>
<name>A0ABV1KHH2_9PSEU</name>
<evidence type="ECO:0000256" key="1">
    <source>
        <dbReference type="ARBA" id="ARBA00022801"/>
    </source>
</evidence>
<evidence type="ECO:0000313" key="5">
    <source>
        <dbReference type="Proteomes" id="UP001494902"/>
    </source>
</evidence>
<evidence type="ECO:0000259" key="3">
    <source>
        <dbReference type="PROSITE" id="PS51194"/>
    </source>
</evidence>
<dbReference type="PANTHER" id="PTHR10799">
    <property type="entry name" value="SNF2/RAD54 HELICASE FAMILY"/>
    <property type="match status" value="1"/>
</dbReference>
<dbReference type="CDD" id="cd18793">
    <property type="entry name" value="SF2_C_SNF"/>
    <property type="match status" value="1"/>
</dbReference>
<gene>
    <name evidence="4" type="ORF">WIS52_25820</name>
</gene>
<reference evidence="4 5" key="1">
    <citation type="submission" date="2024-03" db="EMBL/GenBank/DDBJ databases">
        <title>Draft genome sequence of Pseudonocardia nematodicida JCM 31783.</title>
        <authorList>
            <person name="Butdee W."/>
            <person name="Duangmal K."/>
        </authorList>
    </citation>
    <scope>NUCLEOTIDE SEQUENCE [LARGE SCALE GENOMIC DNA]</scope>
    <source>
        <strain evidence="4 5">JCM 31783</strain>
    </source>
</reference>
<dbReference type="RefSeq" id="WP_349300980.1">
    <property type="nucleotide sequence ID" value="NZ_JBEDNQ010000012.1"/>
</dbReference>
<accession>A0ABV1KHH2</accession>
<proteinExistence type="predicted"/>
<dbReference type="Gene3D" id="3.40.50.300">
    <property type="entry name" value="P-loop containing nucleotide triphosphate hydrolases"/>
    <property type="match status" value="1"/>
</dbReference>
<dbReference type="EMBL" id="JBEDNQ010000012">
    <property type="protein sequence ID" value="MEQ3553907.1"/>
    <property type="molecule type" value="Genomic_DNA"/>
</dbReference>
<dbReference type="GO" id="GO:0004386">
    <property type="term" value="F:helicase activity"/>
    <property type="evidence" value="ECO:0007669"/>
    <property type="project" value="UniProtKB-KW"/>
</dbReference>
<keyword evidence="4" id="KW-0067">ATP-binding</keyword>